<sequence length="623" mass="68944">MERGSTEPRQPKRPRMDGTVGQQDRQARCQWAAALAVCRQRRRRQIQESLHAVWDVLSDEAVWCILVMCAQRDLCALAGTCRRMHRLCTDDALWRHIYRRDFPPCHDACLLTLGDEVSRSSFSPLDYARRRLDRLLDPGDDLSMPDPTPGSAALWTVERLTSAAIHGVSECVHHWPDVIAARGYRWACASMIPLAHRTMPQRLFYPVDEPGAKGTVVGYCTVRSASIYKLRDDVEETCDLPYKAPYRGEVEIRPYGFVAHGLGTISDHDAAAFAWACRSGAWSHGRGHISGPCALWQPAIGRPDAVVFVHCSGRDLVHHAEMPGQPDCGIGVLLSSEGDIAVGCLCHPKGDPREGTTRLAAIARTGQTERHVGSVTAMATCASLRRVTAHLCGVLPGDIDGQGLLRTPSQRVAFVGSFIKGEPLTGKTWDADGRLLYAGSFKHNVLDHGTLYTADGTTLQGSWVRGWRDIDSPAYSIPAIHLTASHPDGATVLWKDWMRVDRRMRPRVADFWWTLSTNGTVTTERPWPSADWDVLVLPHDPAQPARAPVRPLLADVGLAVARSTHLLHADDIIDDLAFWPRPNPDDGPRPHLDDTLAFLSRMVATRPRWARCLCVVSAMYGPL</sequence>
<accession>A0A4D6EI48</accession>
<organism evidence="3 4">
    <name type="scientific">Pandoravirus celtis</name>
    <dbReference type="NCBI Taxonomy" id="2568002"/>
    <lineage>
        <taxon>Viruses</taxon>
        <taxon>Pandoravirus</taxon>
    </lineage>
</organism>
<name>A0A4D6EI48_9VIRU</name>
<evidence type="ECO:0000313" key="3">
    <source>
        <dbReference type="EMBL" id="QBZ81491.1"/>
    </source>
</evidence>
<dbReference type="InterPro" id="IPR036047">
    <property type="entry name" value="F-box-like_dom_sf"/>
</dbReference>
<feature type="region of interest" description="Disordered" evidence="1">
    <location>
        <begin position="1"/>
        <end position="24"/>
    </location>
</feature>
<evidence type="ECO:0000313" key="4">
    <source>
        <dbReference type="Proteomes" id="UP001237152"/>
    </source>
</evidence>
<reference evidence="3" key="1">
    <citation type="journal article" date="2019" name="Front. Microbiol.">
        <title>Pandoravirus Celtis Illustrates the Microevolution Processes at Work in the Giant Pandoraviridae Genomes.</title>
        <authorList>
            <person name="Legendre M."/>
            <person name="Alempic J.M."/>
            <person name="Philippe N."/>
            <person name="Lartigue A."/>
            <person name="Jeudy S."/>
            <person name="Poirot O."/>
            <person name="Ta N.T."/>
            <person name="Nin S."/>
            <person name="Coute Y."/>
            <person name="Abergel C."/>
            <person name="Claverie J.M."/>
        </authorList>
    </citation>
    <scope>NUCLEOTIDE SEQUENCE</scope>
</reference>
<dbReference type="EMBL" id="MK174290">
    <property type="protein sequence ID" value="QBZ81491.1"/>
    <property type="molecule type" value="Genomic_DNA"/>
</dbReference>
<evidence type="ECO:0000259" key="2">
    <source>
        <dbReference type="Pfam" id="PF12937"/>
    </source>
</evidence>
<dbReference type="SUPFAM" id="SSF82185">
    <property type="entry name" value="Histone H3 K4-specific methyltransferase SET7/9 N-terminal domain"/>
    <property type="match status" value="1"/>
</dbReference>
<dbReference type="Proteomes" id="UP001237152">
    <property type="component" value="Segment"/>
</dbReference>
<feature type="compositionally biased region" description="Basic and acidic residues" evidence="1">
    <location>
        <begin position="1"/>
        <end position="16"/>
    </location>
</feature>
<dbReference type="InterPro" id="IPR001810">
    <property type="entry name" value="F-box_dom"/>
</dbReference>
<dbReference type="Gene3D" id="1.20.1280.50">
    <property type="match status" value="1"/>
</dbReference>
<dbReference type="SUPFAM" id="SSF81383">
    <property type="entry name" value="F-box domain"/>
    <property type="match status" value="1"/>
</dbReference>
<protein>
    <submittedName>
        <fullName evidence="3">F-box domain containing protein</fullName>
    </submittedName>
</protein>
<proteinExistence type="predicted"/>
<feature type="domain" description="F-box" evidence="2">
    <location>
        <begin position="60"/>
        <end position="100"/>
    </location>
</feature>
<gene>
    <name evidence="3" type="ORF">pclt_cds_905</name>
</gene>
<evidence type="ECO:0000256" key="1">
    <source>
        <dbReference type="SAM" id="MobiDB-lite"/>
    </source>
</evidence>
<dbReference type="Pfam" id="PF12937">
    <property type="entry name" value="F-box-like"/>
    <property type="match status" value="1"/>
</dbReference>